<name>V3ZXL9_LOTGI</name>
<dbReference type="OMA" id="NTRASFF"/>
<dbReference type="EMBL" id="KB202953">
    <property type="protein sequence ID" value="ESO87335.1"/>
    <property type="molecule type" value="Genomic_DNA"/>
</dbReference>
<feature type="compositionally biased region" description="Low complexity" evidence="1">
    <location>
        <begin position="228"/>
        <end position="242"/>
    </location>
</feature>
<dbReference type="CTD" id="20247988"/>
<organism evidence="2 3">
    <name type="scientific">Lottia gigantea</name>
    <name type="common">Giant owl limpet</name>
    <dbReference type="NCBI Taxonomy" id="225164"/>
    <lineage>
        <taxon>Eukaryota</taxon>
        <taxon>Metazoa</taxon>
        <taxon>Spiralia</taxon>
        <taxon>Lophotrochozoa</taxon>
        <taxon>Mollusca</taxon>
        <taxon>Gastropoda</taxon>
        <taxon>Patellogastropoda</taxon>
        <taxon>Lottioidea</taxon>
        <taxon>Lottiidae</taxon>
        <taxon>Lottia</taxon>
    </lineage>
</organism>
<gene>
    <name evidence="2" type="ORF">LOTGIDRAFT_229392</name>
</gene>
<protein>
    <submittedName>
        <fullName evidence="2">Uncharacterized protein</fullName>
    </submittedName>
</protein>
<feature type="region of interest" description="Disordered" evidence="1">
    <location>
        <begin position="218"/>
        <end position="244"/>
    </location>
</feature>
<dbReference type="PANTHER" id="PTHR34754">
    <property type="entry name" value="COILED-COIL DOMAIN-CONTAINING PROTEIN 60"/>
    <property type="match status" value="1"/>
</dbReference>
<evidence type="ECO:0000313" key="3">
    <source>
        <dbReference type="Proteomes" id="UP000030746"/>
    </source>
</evidence>
<dbReference type="HOGENOM" id="CLU_426608_0_0_1"/>
<dbReference type="GeneID" id="20247988"/>
<dbReference type="KEGG" id="lgi:LOTGIDRAFT_229392"/>
<accession>V3ZXL9</accession>
<dbReference type="PANTHER" id="PTHR34754:SF1">
    <property type="entry name" value="COILED-COIL DOMAIN-CONTAINING PROTEIN 60"/>
    <property type="match status" value="1"/>
</dbReference>
<dbReference type="RefSeq" id="XP_009062278.1">
    <property type="nucleotide sequence ID" value="XM_009064030.1"/>
</dbReference>
<evidence type="ECO:0000256" key="1">
    <source>
        <dbReference type="SAM" id="MobiDB-lite"/>
    </source>
</evidence>
<sequence>MASNTHSVKWTTPTTLEILKTLKSKFVGSELKPYDDAKVWLREDGRLVLERSENLWKDHFKRRRENTDCGFFSTPCEPFKCLGGPLTLDVNDLLYQSYSSYLKPTKRDEKSPPKEEVVQPVEKDDLEETVKDLPPVTFSSRLSATGYGNIRDLLEIQDERKTALKGGMPYMDHIRKIEKRMEDKKEKPINGMVLMSTSDFAFMFGGARESVASAESMSSVVDNQAKQSNSSDSTRSNKSSDSLLRVNSGLTERLDRLRKDNVEFLNTLYRIITIMKNLKSVDLKTRQPLTRNKLKDLETSRKTEREHGKIGTLLQKRLSTDTSFSVDLTPTTISSHVENRHPLAFGVPKRRNRILSLFGSSGVGSRTSALVNDKMSRPMLEPREHRVDTWDDLLHAGDKTEGEQNELPVQVIPSTMMSKALRWSRRNLHVKEVNIEDKHMKPVWQNVANERAPSAFGNTKTNTEDAMSVCQRARSNMEKVNKAMRESCDEEVKKINRHRIANFRHKFDTLREIDGTTLFEKQLWRMREPKDFGIVDPDLPDIMPSKWLDELKERMFNIVGNEDTELTHALKKLCQYSQMEIKNIPQTKAKLCLIVMSLAAYDICKISTQLAIKFILEKIIQVPVDDFYNWLGLRKLPVVIVK</sequence>
<dbReference type="OrthoDB" id="6092352at2759"/>
<proteinExistence type="predicted"/>
<dbReference type="InterPro" id="IPR031526">
    <property type="entry name" value="DUF4698"/>
</dbReference>
<reference evidence="2" key="1">
    <citation type="journal article" date="2013" name="Nature">
        <title>Insights into bilaterian evolution from three spiralian genomes.</title>
        <authorList>
            <person name="Simakov O."/>
            <person name="Marletaz F."/>
            <person name="Cho S.J."/>
            <person name="Edsinger-Gonzales E."/>
            <person name="Havlak P."/>
            <person name="Hellsten U."/>
            <person name="Kuo D.H."/>
            <person name="Larsson T."/>
            <person name="Lv J."/>
            <person name="Arendt D."/>
            <person name="Savage R."/>
            <person name="Osoegawa K."/>
            <person name="de Jong P."/>
            <person name="Grimwood J."/>
            <person name="Chapman J.A."/>
            <person name="Shapiro H."/>
            <person name="Aerts A."/>
            <person name="Otillar R.P."/>
            <person name="Terry A.Y."/>
            <person name="Boore J.L."/>
            <person name="Grigoriev I.V."/>
            <person name="Lindberg D.R."/>
            <person name="Seaver E.C."/>
            <person name="Weisblat D.A."/>
            <person name="Putnam N.H."/>
            <person name="Rokhsar D.S."/>
        </authorList>
    </citation>
    <scope>NUCLEOTIDE SEQUENCE [LARGE SCALE GENOMIC DNA]</scope>
</reference>
<dbReference type="Proteomes" id="UP000030746">
    <property type="component" value="Unassembled WGS sequence"/>
</dbReference>
<keyword evidence="3" id="KW-1185">Reference proteome</keyword>
<dbReference type="AlphaFoldDB" id="V3ZXL9"/>
<evidence type="ECO:0000313" key="2">
    <source>
        <dbReference type="EMBL" id="ESO87335.1"/>
    </source>
</evidence>